<dbReference type="AlphaFoldDB" id="A0A0E9TYX2"/>
<accession>A0A0E9TYX2</accession>
<dbReference type="EMBL" id="GBXM01049851">
    <property type="protein sequence ID" value="JAH58726.1"/>
    <property type="molecule type" value="Transcribed_RNA"/>
</dbReference>
<reference evidence="1" key="2">
    <citation type="journal article" date="2015" name="Fish Shellfish Immunol.">
        <title>Early steps in the European eel (Anguilla anguilla)-Vibrio vulnificus interaction in the gills: Role of the RtxA13 toxin.</title>
        <authorList>
            <person name="Callol A."/>
            <person name="Pajuelo D."/>
            <person name="Ebbesson L."/>
            <person name="Teles M."/>
            <person name="MacKenzie S."/>
            <person name="Amaro C."/>
        </authorList>
    </citation>
    <scope>NUCLEOTIDE SEQUENCE</scope>
</reference>
<sequence>MGPYKHSAHNFSSHGAIHSVVFQYVRMWVTWGWGVYMINVSQ</sequence>
<organism evidence="1">
    <name type="scientific">Anguilla anguilla</name>
    <name type="common">European freshwater eel</name>
    <name type="synonym">Muraena anguilla</name>
    <dbReference type="NCBI Taxonomy" id="7936"/>
    <lineage>
        <taxon>Eukaryota</taxon>
        <taxon>Metazoa</taxon>
        <taxon>Chordata</taxon>
        <taxon>Craniata</taxon>
        <taxon>Vertebrata</taxon>
        <taxon>Euteleostomi</taxon>
        <taxon>Actinopterygii</taxon>
        <taxon>Neopterygii</taxon>
        <taxon>Teleostei</taxon>
        <taxon>Anguilliformes</taxon>
        <taxon>Anguillidae</taxon>
        <taxon>Anguilla</taxon>
    </lineage>
</organism>
<evidence type="ECO:0000313" key="1">
    <source>
        <dbReference type="EMBL" id="JAH58726.1"/>
    </source>
</evidence>
<proteinExistence type="predicted"/>
<protein>
    <submittedName>
        <fullName evidence="1">Uncharacterized protein</fullName>
    </submittedName>
</protein>
<name>A0A0E9TYX2_ANGAN</name>
<reference evidence="1" key="1">
    <citation type="submission" date="2014-11" db="EMBL/GenBank/DDBJ databases">
        <authorList>
            <person name="Amaro Gonzalez C."/>
        </authorList>
    </citation>
    <scope>NUCLEOTIDE SEQUENCE</scope>
</reference>